<proteinExistence type="predicted"/>
<organism evidence="1 2">
    <name type="scientific">Flavobacterium xinjiangense</name>
    <dbReference type="NCBI Taxonomy" id="178356"/>
    <lineage>
        <taxon>Bacteria</taxon>
        <taxon>Pseudomonadati</taxon>
        <taxon>Bacteroidota</taxon>
        <taxon>Flavobacteriia</taxon>
        <taxon>Flavobacteriales</taxon>
        <taxon>Flavobacteriaceae</taxon>
        <taxon>Flavobacterium</taxon>
    </lineage>
</organism>
<dbReference type="Proteomes" id="UP000184092">
    <property type="component" value="Unassembled WGS sequence"/>
</dbReference>
<accession>A0A1M7H1I3</accession>
<sequence length="61" mass="7548">MVFVEINKRLPSTGKKEEHNLYNFFYKQRKRFEETDLDSEEKLKFIQITNLLQQYKSENPY</sequence>
<protein>
    <submittedName>
        <fullName evidence="1">Uncharacterized protein</fullName>
    </submittedName>
</protein>
<evidence type="ECO:0000313" key="1">
    <source>
        <dbReference type="EMBL" id="SHM22268.1"/>
    </source>
</evidence>
<gene>
    <name evidence="1" type="ORF">SAMN05216269_103128</name>
</gene>
<dbReference type="EMBL" id="FRCL01000003">
    <property type="protein sequence ID" value="SHM22268.1"/>
    <property type="molecule type" value="Genomic_DNA"/>
</dbReference>
<dbReference type="STRING" id="178356.SAMN05216269_103128"/>
<name>A0A1M7H1I3_9FLAO</name>
<dbReference type="AlphaFoldDB" id="A0A1M7H1I3"/>
<keyword evidence="2" id="KW-1185">Reference proteome</keyword>
<evidence type="ECO:0000313" key="2">
    <source>
        <dbReference type="Proteomes" id="UP000184092"/>
    </source>
</evidence>
<reference evidence="2" key="1">
    <citation type="submission" date="2016-11" db="EMBL/GenBank/DDBJ databases">
        <authorList>
            <person name="Varghese N."/>
            <person name="Submissions S."/>
        </authorList>
    </citation>
    <scope>NUCLEOTIDE SEQUENCE [LARGE SCALE GENOMIC DNA]</scope>
    <source>
        <strain evidence="2">CGMCC 1.2749</strain>
    </source>
</reference>